<evidence type="ECO:0000259" key="2">
    <source>
        <dbReference type="Pfam" id="PF11470"/>
    </source>
</evidence>
<feature type="compositionally biased region" description="Low complexity" evidence="1">
    <location>
        <begin position="289"/>
        <end position="306"/>
    </location>
</feature>
<evidence type="ECO:0000313" key="3">
    <source>
        <dbReference type="EMBL" id="ERE67858.1"/>
    </source>
</evidence>
<dbReference type="FunFam" id="3.10.20.90:FF:000204">
    <property type="entry name" value="tether containing UBX domain for GLUT4"/>
    <property type="match status" value="1"/>
</dbReference>
<dbReference type="GO" id="GO:0012506">
    <property type="term" value="C:vesicle membrane"/>
    <property type="evidence" value="ECO:0007669"/>
    <property type="project" value="TreeGrafter"/>
</dbReference>
<dbReference type="SUPFAM" id="SSF54236">
    <property type="entry name" value="Ubiquitin-like"/>
    <property type="match status" value="2"/>
</dbReference>
<feature type="compositionally biased region" description="Low complexity" evidence="1">
    <location>
        <begin position="210"/>
        <end position="224"/>
    </location>
</feature>
<accession>A0A061I0J4</accession>
<evidence type="ECO:0000313" key="4">
    <source>
        <dbReference type="Proteomes" id="UP000030759"/>
    </source>
</evidence>
<sequence>MAVEERRSRGRGGIGIVRNAGEPLGSCIERFGSCSSCTEAARPQSGQRHKAVLEDTCRRQDFNPSEYDLKFQRTVLDLSLQWRFANLPNNAKLEMVPVSRSREGPENMVRIALQLDDGSRLQDTFCSRQTLWELLSHFVQTRERLQHLGERTPVCVYMRDEVTGRTALQNTTLQSLGLTGGSATIRFVIKQCDTVGKQEPIAVRSKAPGSPISSMSADQASSSPLLPLNSGEFSRGDLNHQGDANTSEASLGSGPKPADAQTKQSTKESASAPFVPFSGGGQRLGGPSGSLRSLTSHSAKSLKSSSGSGGPSKPKKSKPGEEPQQEPEPPVDRDPVVCHPDLEDLLQPWPAEVPDEFFEVTVDDVRRRLAQLKSERKRLEEAPLVTKAFREAQMKEKLERYPKVALRVLFPDRYILQGFFRPSETVGDLRDFVRSHLGNPELSFYLSCGTHRSLEPHGKNALSLQLQPLPGSYQSPGSQSLATSANPSLPHPWANLFPAALVHFGAEEPAGLYLEPGLLEHTVSPSAADVLVARCMSRAAGSPPLLPAPDSVSLESEPITEEGALGPPEPIQGAAQPVRRSLGKVPKWLKLPGACLS</sequence>
<feature type="domain" description="TUG ubiquitin-like" evidence="2">
    <location>
        <begin position="51"/>
        <end position="95"/>
    </location>
</feature>
<dbReference type="CDD" id="cd16105">
    <property type="entry name" value="Ubl_ASPSCR1_like"/>
    <property type="match status" value="1"/>
</dbReference>
<dbReference type="PANTHER" id="PTHR46467">
    <property type="entry name" value="TETHER CONTAINING UBX DOMAIN FOR GLUT4"/>
    <property type="match status" value="1"/>
</dbReference>
<dbReference type="GO" id="GO:0005634">
    <property type="term" value="C:nucleus"/>
    <property type="evidence" value="ECO:0007669"/>
    <property type="project" value="TreeGrafter"/>
</dbReference>
<dbReference type="EMBL" id="KE682086">
    <property type="protein sequence ID" value="ERE67858.1"/>
    <property type="molecule type" value="Genomic_DNA"/>
</dbReference>
<proteinExistence type="predicted"/>
<dbReference type="GO" id="GO:0042593">
    <property type="term" value="P:glucose homeostasis"/>
    <property type="evidence" value="ECO:0007669"/>
    <property type="project" value="TreeGrafter"/>
</dbReference>
<dbReference type="GO" id="GO:0006886">
    <property type="term" value="P:intracellular protein transport"/>
    <property type="evidence" value="ECO:0007669"/>
    <property type="project" value="TreeGrafter"/>
</dbReference>
<organism evidence="3 4">
    <name type="scientific">Cricetulus griseus</name>
    <name type="common">Chinese hamster</name>
    <name type="synonym">Cricetulus barabensis griseus</name>
    <dbReference type="NCBI Taxonomy" id="10029"/>
    <lineage>
        <taxon>Eukaryota</taxon>
        <taxon>Metazoa</taxon>
        <taxon>Chordata</taxon>
        <taxon>Craniata</taxon>
        <taxon>Vertebrata</taxon>
        <taxon>Euteleostomi</taxon>
        <taxon>Mammalia</taxon>
        <taxon>Eutheria</taxon>
        <taxon>Euarchontoglires</taxon>
        <taxon>Glires</taxon>
        <taxon>Rodentia</taxon>
        <taxon>Myomorpha</taxon>
        <taxon>Muroidea</taxon>
        <taxon>Cricetidae</taxon>
        <taxon>Cricetinae</taxon>
        <taxon>Cricetulus</taxon>
    </lineage>
</organism>
<feature type="region of interest" description="Disordered" evidence="1">
    <location>
        <begin position="544"/>
        <end position="577"/>
    </location>
</feature>
<dbReference type="InterPro" id="IPR029071">
    <property type="entry name" value="Ubiquitin-like_domsf"/>
</dbReference>
<dbReference type="Pfam" id="PF11470">
    <property type="entry name" value="TUG-UBL1"/>
    <property type="match status" value="1"/>
</dbReference>
<dbReference type="GO" id="GO:0005737">
    <property type="term" value="C:cytoplasm"/>
    <property type="evidence" value="ECO:0007669"/>
    <property type="project" value="TreeGrafter"/>
</dbReference>
<dbReference type="InterPro" id="IPR021569">
    <property type="entry name" value="TUG-UBL1"/>
</dbReference>
<dbReference type="CDD" id="cd17075">
    <property type="entry name" value="UBX1_UBXN9"/>
    <property type="match status" value="1"/>
</dbReference>
<dbReference type="PANTHER" id="PTHR46467:SF1">
    <property type="entry name" value="TETHER CONTAINING UBX DOMAIN FOR GLUT4"/>
    <property type="match status" value="1"/>
</dbReference>
<reference evidence="4" key="1">
    <citation type="journal article" date="2013" name="Nat. Biotechnol.">
        <title>Chinese hamster genome sequenced from sorted chromosomes.</title>
        <authorList>
            <person name="Brinkrolf K."/>
            <person name="Rupp O."/>
            <person name="Laux H."/>
            <person name="Kollin F."/>
            <person name="Ernst W."/>
            <person name="Linke B."/>
            <person name="Kofler R."/>
            <person name="Romand S."/>
            <person name="Hesse F."/>
            <person name="Budach W.E."/>
            <person name="Galosy S."/>
            <person name="Muller D."/>
            <person name="Noll T."/>
            <person name="Wienberg J."/>
            <person name="Jostock T."/>
            <person name="Leonard M."/>
            <person name="Grillari J."/>
            <person name="Tauch A."/>
            <person name="Goesmann A."/>
            <person name="Helk B."/>
            <person name="Mott J.E."/>
            <person name="Puhler A."/>
            <person name="Borth N."/>
        </authorList>
    </citation>
    <scope>NUCLEOTIDE SEQUENCE [LARGE SCALE GENOMIC DNA]</scope>
    <source>
        <strain evidence="4">17A/GY</strain>
    </source>
</reference>
<protein>
    <submittedName>
        <fullName evidence="3">Tether containing UBX domain for GLUT4-like isoform 1</fullName>
    </submittedName>
</protein>
<dbReference type="InterPro" id="IPR059238">
    <property type="entry name" value="UBX1_UBXN9"/>
</dbReference>
<evidence type="ECO:0000256" key="1">
    <source>
        <dbReference type="SAM" id="MobiDB-lite"/>
    </source>
</evidence>
<name>A0A061I0J4_CRIGR</name>
<dbReference type="Proteomes" id="UP000030759">
    <property type="component" value="Unassembled WGS sequence"/>
</dbReference>
<feature type="region of interest" description="Disordered" evidence="1">
    <location>
        <begin position="200"/>
        <end position="338"/>
    </location>
</feature>
<feature type="compositionally biased region" description="Gly residues" evidence="1">
    <location>
        <begin position="278"/>
        <end position="288"/>
    </location>
</feature>
<gene>
    <name evidence="3" type="ORF">H671_7g18355</name>
</gene>
<dbReference type="AlphaFoldDB" id="A0A061I0J4"/>
<dbReference type="Gene3D" id="3.10.20.90">
    <property type="entry name" value="Phosphatidylinositol 3-kinase Catalytic Subunit, Chain A, domain 1"/>
    <property type="match status" value="1"/>
</dbReference>
<dbReference type="CDD" id="cd16118">
    <property type="entry name" value="UBX2_UBXN9"/>
    <property type="match status" value="1"/>
</dbReference>